<dbReference type="GO" id="GO:0016020">
    <property type="term" value="C:membrane"/>
    <property type="evidence" value="ECO:0007669"/>
    <property type="project" value="TreeGrafter"/>
</dbReference>
<evidence type="ECO:0000313" key="2">
    <source>
        <dbReference type="EMBL" id="KAK8749767.1"/>
    </source>
</evidence>
<protein>
    <submittedName>
        <fullName evidence="2">Uncharacterized protein</fullName>
    </submittedName>
</protein>
<feature type="non-terminal residue" evidence="2">
    <location>
        <position position="120"/>
    </location>
</feature>
<reference evidence="2 3" key="1">
    <citation type="journal article" date="2024" name="BMC Genomics">
        <title>Genome assembly of redclaw crayfish (Cherax quadricarinatus) provides insights into its immune adaptation and hypoxia tolerance.</title>
        <authorList>
            <person name="Liu Z."/>
            <person name="Zheng J."/>
            <person name="Li H."/>
            <person name="Fang K."/>
            <person name="Wang S."/>
            <person name="He J."/>
            <person name="Zhou D."/>
            <person name="Weng S."/>
            <person name="Chi M."/>
            <person name="Gu Z."/>
            <person name="He J."/>
            <person name="Li F."/>
            <person name="Wang M."/>
        </authorList>
    </citation>
    <scope>NUCLEOTIDE SEQUENCE [LARGE SCALE GENOMIC DNA]</scope>
    <source>
        <strain evidence="2">ZL_2023a</strain>
    </source>
</reference>
<dbReference type="AlphaFoldDB" id="A0AAW0Y180"/>
<evidence type="ECO:0000256" key="1">
    <source>
        <dbReference type="SAM" id="Phobius"/>
    </source>
</evidence>
<feature type="transmembrane region" description="Helical" evidence="1">
    <location>
        <begin position="42"/>
        <end position="62"/>
    </location>
</feature>
<dbReference type="Proteomes" id="UP001445076">
    <property type="component" value="Unassembled WGS sequence"/>
</dbReference>
<keyword evidence="3" id="KW-1185">Reference proteome</keyword>
<feature type="transmembrane region" description="Helical" evidence="1">
    <location>
        <begin position="15"/>
        <end position="36"/>
    </location>
</feature>
<name>A0AAW0Y180_CHEQU</name>
<evidence type="ECO:0000313" key="3">
    <source>
        <dbReference type="Proteomes" id="UP001445076"/>
    </source>
</evidence>
<keyword evidence="1" id="KW-0472">Membrane</keyword>
<organism evidence="2 3">
    <name type="scientific">Cherax quadricarinatus</name>
    <name type="common">Australian red claw crayfish</name>
    <dbReference type="NCBI Taxonomy" id="27406"/>
    <lineage>
        <taxon>Eukaryota</taxon>
        <taxon>Metazoa</taxon>
        <taxon>Ecdysozoa</taxon>
        <taxon>Arthropoda</taxon>
        <taxon>Crustacea</taxon>
        <taxon>Multicrustacea</taxon>
        <taxon>Malacostraca</taxon>
        <taxon>Eumalacostraca</taxon>
        <taxon>Eucarida</taxon>
        <taxon>Decapoda</taxon>
        <taxon>Pleocyemata</taxon>
        <taxon>Astacidea</taxon>
        <taxon>Parastacoidea</taxon>
        <taxon>Parastacidae</taxon>
        <taxon>Cherax</taxon>
    </lineage>
</organism>
<keyword evidence="1" id="KW-1133">Transmembrane helix</keyword>
<keyword evidence="1" id="KW-0812">Transmembrane</keyword>
<proteinExistence type="predicted"/>
<dbReference type="PANTHER" id="PTHR12242">
    <property type="entry name" value="OS02G0130600 PROTEIN-RELATED"/>
    <property type="match status" value="1"/>
</dbReference>
<dbReference type="InterPro" id="IPR049352">
    <property type="entry name" value="Rost"/>
</dbReference>
<accession>A0AAW0Y180</accession>
<sequence length="120" mass="13542">RTAQLPKTVTTDLKVLWALQNLVFLPALLITSAYWTAIYDPVYPVTALNAEVHIINSVYVLVDLWVVASPLRILHFYIPLCFMIVYLVFTLIYWAVGGTTPDGKSAIYPIVDWDNLSVTL</sequence>
<dbReference type="Pfam" id="PF21534">
    <property type="entry name" value="Rost"/>
    <property type="match status" value="1"/>
</dbReference>
<dbReference type="EMBL" id="JARKIK010000009">
    <property type="protein sequence ID" value="KAK8749767.1"/>
    <property type="molecule type" value="Genomic_DNA"/>
</dbReference>
<dbReference type="PANTHER" id="PTHR12242:SF1">
    <property type="entry name" value="MYND-TYPE DOMAIN-CONTAINING PROTEIN"/>
    <property type="match status" value="1"/>
</dbReference>
<comment type="caution">
    <text evidence="2">The sequence shown here is derived from an EMBL/GenBank/DDBJ whole genome shotgun (WGS) entry which is preliminary data.</text>
</comment>
<feature type="transmembrane region" description="Helical" evidence="1">
    <location>
        <begin position="74"/>
        <end position="96"/>
    </location>
</feature>
<gene>
    <name evidence="2" type="ORF">OTU49_015528</name>
</gene>
<feature type="non-terminal residue" evidence="2">
    <location>
        <position position="1"/>
    </location>
</feature>